<dbReference type="PROSITE" id="PS00108">
    <property type="entry name" value="PROTEIN_KINASE_ST"/>
    <property type="match status" value="1"/>
</dbReference>
<comment type="caution">
    <text evidence="16">The sequence shown here is derived from an EMBL/GenBank/DDBJ whole genome shotgun (WGS) entry which is preliminary data.</text>
</comment>
<keyword evidence="4 14" id="KW-0812">Transmembrane</keyword>
<keyword evidence="6 11" id="KW-0547">Nucleotide-binding</keyword>
<evidence type="ECO:0000256" key="12">
    <source>
        <dbReference type="RuleBase" id="RU000304"/>
    </source>
</evidence>
<feature type="compositionally biased region" description="Acidic residues" evidence="13">
    <location>
        <begin position="181"/>
        <end position="190"/>
    </location>
</feature>
<dbReference type="PROSITE" id="PS50011">
    <property type="entry name" value="PROTEIN_KINASE_DOM"/>
    <property type="match status" value="1"/>
</dbReference>
<evidence type="ECO:0000256" key="14">
    <source>
        <dbReference type="SAM" id="Phobius"/>
    </source>
</evidence>
<dbReference type="InterPro" id="IPR008271">
    <property type="entry name" value="Ser/Thr_kinase_AS"/>
</dbReference>
<accession>A0ABD1ZK19</accession>
<feature type="domain" description="Protein kinase" evidence="15">
    <location>
        <begin position="79"/>
        <end position="406"/>
    </location>
</feature>
<dbReference type="Gene3D" id="1.10.510.10">
    <property type="entry name" value="Transferase(Phosphotransferase) domain 1"/>
    <property type="match status" value="1"/>
</dbReference>
<comment type="similarity">
    <text evidence="12">Belongs to the protein kinase superfamily.</text>
</comment>
<keyword evidence="17" id="KW-1185">Reference proteome</keyword>
<dbReference type="GO" id="GO:0004674">
    <property type="term" value="F:protein serine/threonine kinase activity"/>
    <property type="evidence" value="ECO:0007669"/>
    <property type="project" value="UniProtKB-KW"/>
</dbReference>
<dbReference type="InterPro" id="IPR000719">
    <property type="entry name" value="Prot_kinase_dom"/>
</dbReference>
<feature type="region of interest" description="Disordered" evidence="13">
    <location>
        <begin position="173"/>
        <end position="194"/>
    </location>
</feature>
<evidence type="ECO:0000256" key="8">
    <source>
        <dbReference type="ARBA" id="ARBA00022840"/>
    </source>
</evidence>
<dbReference type="GO" id="GO:0005524">
    <property type="term" value="F:ATP binding"/>
    <property type="evidence" value="ECO:0007669"/>
    <property type="project" value="UniProtKB-UniRule"/>
</dbReference>
<evidence type="ECO:0000256" key="9">
    <source>
        <dbReference type="ARBA" id="ARBA00022989"/>
    </source>
</evidence>
<dbReference type="Pfam" id="PF07714">
    <property type="entry name" value="PK_Tyr_Ser-Thr"/>
    <property type="match status" value="1"/>
</dbReference>
<protein>
    <recommendedName>
        <fullName evidence="15">Protein kinase domain-containing protein</fullName>
    </recommendedName>
</protein>
<keyword evidence="5" id="KW-0732">Signal</keyword>
<comment type="subcellular location">
    <subcellularLocation>
        <location evidence="1">Membrane</location>
        <topology evidence="1">Single-pass membrane protein</topology>
    </subcellularLocation>
</comment>
<proteinExistence type="inferred from homology"/>
<evidence type="ECO:0000256" key="5">
    <source>
        <dbReference type="ARBA" id="ARBA00022729"/>
    </source>
</evidence>
<dbReference type="InterPro" id="IPR011009">
    <property type="entry name" value="Kinase-like_dom_sf"/>
</dbReference>
<evidence type="ECO:0000256" key="10">
    <source>
        <dbReference type="ARBA" id="ARBA00023136"/>
    </source>
</evidence>
<feature type="transmembrane region" description="Helical" evidence="14">
    <location>
        <begin position="21"/>
        <end position="42"/>
    </location>
</feature>
<evidence type="ECO:0000256" key="7">
    <source>
        <dbReference type="ARBA" id="ARBA00022777"/>
    </source>
</evidence>
<evidence type="ECO:0000313" key="16">
    <source>
        <dbReference type="EMBL" id="KAL2651251.1"/>
    </source>
</evidence>
<evidence type="ECO:0000313" key="17">
    <source>
        <dbReference type="Proteomes" id="UP001605036"/>
    </source>
</evidence>
<dbReference type="AlphaFoldDB" id="A0ABD1ZK19"/>
<evidence type="ECO:0000256" key="13">
    <source>
        <dbReference type="SAM" id="MobiDB-lite"/>
    </source>
</evidence>
<feature type="binding site" evidence="11">
    <location>
        <position position="108"/>
    </location>
    <ligand>
        <name>ATP</name>
        <dbReference type="ChEBI" id="CHEBI:30616"/>
    </ligand>
</feature>
<dbReference type="PANTHER" id="PTHR47974">
    <property type="entry name" value="OS07G0415500 PROTEIN"/>
    <property type="match status" value="1"/>
</dbReference>
<dbReference type="GO" id="GO:0016020">
    <property type="term" value="C:membrane"/>
    <property type="evidence" value="ECO:0007669"/>
    <property type="project" value="UniProtKB-SubCell"/>
</dbReference>
<dbReference type="SUPFAM" id="SSF56112">
    <property type="entry name" value="Protein kinase-like (PK-like)"/>
    <property type="match status" value="1"/>
</dbReference>
<dbReference type="Gene3D" id="3.30.200.20">
    <property type="entry name" value="Phosphorylase Kinase, domain 1"/>
    <property type="match status" value="1"/>
</dbReference>
<evidence type="ECO:0000256" key="2">
    <source>
        <dbReference type="ARBA" id="ARBA00022527"/>
    </source>
</evidence>
<name>A0ABD1ZK19_9MARC</name>
<keyword evidence="7" id="KW-0418">Kinase</keyword>
<keyword evidence="8 11" id="KW-0067">ATP-binding</keyword>
<dbReference type="Proteomes" id="UP001605036">
    <property type="component" value="Unassembled WGS sequence"/>
</dbReference>
<evidence type="ECO:0000259" key="15">
    <source>
        <dbReference type="PROSITE" id="PS50011"/>
    </source>
</evidence>
<organism evidence="16 17">
    <name type="scientific">Riccia fluitans</name>
    <dbReference type="NCBI Taxonomy" id="41844"/>
    <lineage>
        <taxon>Eukaryota</taxon>
        <taxon>Viridiplantae</taxon>
        <taxon>Streptophyta</taxon>
        <taxon>Embryophyta</taxon>
        <taxon>Marchantiophyta</taxon>
        <taxon>Marchantiopsida</taxon>
        <taxon>Marchantiidae</taxon>
        <taxon>Marchantiales</taxon>
        <taxon>Ricciaceae</taxon>
        <taxon>Riccia</taxon>
    </lineage>
</organism>
<reference evidence="16 17" key="1">
    <citation type="submission" date="2024-09" db="EMBL/GenBank/DDBJ databases">
        <title>Chromosome-scale assembly of Riccia fluitans.</title>
        <authorList>
            <person name="Paukszto L."/>
            <person name="Sawicki J."/>
            <person name="Karawczyk K."/>
            <person name="Piernik-Szablinska J."/>
            <person name="Szczecinska M."/>
            <person name="Mazdziarz M."/>
        </authorList>
    </citation>
    <scope>NUCLEOTIDE SEQUENCE [LARGE SCALE GENOMIC DNA]</scope>
    <source>
        <strain evidence="16">Rf_01</strain>
        <tissue evidence="16">Aerial parts of the thallus</tissue>
    </source>
</reference>
<sequence length="474" mass="52027">MNTSSSPGAASGEATIPVGELVGIVVGVLAGVGLSVLLVYWIQAKLKPGASTRQDEKFLEHLSGLPPRFSYEELVTATHNFSKLLGAGGFGTVYEGLLATGVKVAVKKLHSSKEKTSKSFRSQMLTVGGVHHKHLVKLLGFCAQGSERLLVYEFVPNDSLDKWLFSKTNSSRRREGNEENLNQEEEEEDNGEGKSDLIISLDHQPKLKGVLTWNQRFSVALGTAKGLAYLHDDCGRRIVHLDIKPQNILLDQKFEPKVVDFGLCKLTARGQKKDDSNSVVTLLPSTMGGTPGYTAPEWILGVGITEKGDVYSYGMVLFELISGRSNIDASLSESMNFYFPALASKVVMDLGYGVDCLMELADGRLEGNFDSEEMMRVLKVAMWCVQDVPKCRPEMREVVLMLEGKLSIPDPPPMKFSGLLQAQRIMKDYYESHQILSAEQIEKVHSFDSPSPTSLDSITASEISLHSSISSITF</sequence>
<keyword evidence="9 14" id="KW-1133">Transmembrane helix</keyword>
<dbReference type="FunFam" id="3.30.200.20:FF:000178">
    <property type="entry name" value="serine/threonine-protein kinase PBS1-like"/>
    <property type="match status" value="1"/>
</dbReference>
<dbReference type="InterPro" id="IPR017441">
    <property type="entry name" value="Protein_kinase_ATP_BS"/>
</dbReference>
<dbReference type="FunFam" id="1.10.510.10:FF:000537">
    <property type="entry name" value="Putative receptor-like protein kinase"/>
    <property type="match status" value="1"/>
</dbReference>
<evidence type="ECO:0000256" key="4">
    <source>
        <dbReference type="ARBA" id="ARBA00022692"/>
    </source>
</evidence>
<keyword evidence="10 14" id="KW-0472">Membrane</keyword>
<gene>
    <name evidence="16" type="ORF">R1flu_019379</name>
</gene>
<dbReference type="SMART" id="SM00220">
    <property type="entry name" value="S_TKc"/>
    <property type="match status" value="1"/>
</dbReference>
<dbReference type="PROSITE" id="PS00107">
    <property type="entry name" value="PROTEIN_KINASE_ATP"/>
    <property type="match status" value="1"/>
</dbReference>
<dbReference type="EMBL" id="JBHFFA010000001">
    <property type="protein sequence ID" value="KAL2651251.1"/>
    <property type="molecule type" value="Genomic_DNA"/>
</dbReference>
<evidence type="ECO:0000256" key="1">
    <source>
        <dbReference type="ARBA" id="ARBA00004167"/>
    </source>
</evidence>
<evidence type="ECO:0000256" key="6">
    <source>
        <dbReference type="ARBA" id="ARBA00022741"/>
    </source>
</evidence>
<dbReference type="PANTHER" id="PTHR47974:SF9">
    <property type="entry name" value="RECEPTOR-LIKE SERINE_THREONINE-PROTEIN KINASE"/>
    <property type="match status" value="1"/>
</dbReference>
<evidence type="ECO:0000256" key="3">
    <source>
        <dbReference type="ARBA" id="ARBA00022679"/>
    </source>
</evidence>
<dbReference type="InterPro" id="IPR001245">
    <property type="entry name" value="Ser-Thr/Tyr_kinase_cat_dom"/>
</dbReference>
<evidence type="ECO:0000256" key="11">
    <source>
        <dbReference type="PROSITE-ProRule" id="PRU10141"/>
    </source>
</evidence>
<keyword evidence="3" id="KW-0808">Transferase</keyword>
<keyword evidence="2 12" id="KW-0723">Serine/threonine-protein kinase</keyword>